<dbReference type="NCBIfam" id="TIGR01683">
    <property type="entry name" value="thiS"/>
    <property type="match status" value="1"/>
</dbReference>
<dbReference type="PANTHER" id="PTHR34472:SF1">
    <property type="entry name" value="SULFUR CARRIER PROTEIN THIS"/>
    <property type="match status" value="1"/>
</dbReference>
<comment type="caution">
    <text evidence="1">The sequence shown here is derived from an EMBL/GenBank/DDBJ whole genome shotgun (WGS) entry which is preliminary data.</text>
</comment>
<dbReference type="InterPro" id="IPR003749">
    <property type="entry name" value="ThiS/MoaD-like"/>
</dbReference>
<dbReference type="InterPro" id="IPR010035">
    <property type="entry name" value="Thi_S"/>
</dbReference>
<dbReference type="InterPro" id="IPR012675">
    <property type="entry name" value="Beta-grasp_dom_sf"/>
</dbReference>
<dbReference type="Gene3D" id="3.10.20.30">
    <property type="match status" value="1"/>
</dbReference>
<gene>
    <name evidence="1" type="primary">thiS</name>
    <name evidence="1" type="ORF">M0G41_17715</name>
</gene>
<dbReference type="SUPFAM" id="SSF54285">
    <property type="entry name" value="MoaD/ThiS"/>
    <property type="match status" value="1"/>
</dbReference>
<dbReference type="Proteomes" id="UP001431449">
    <property type="component" value="Unassembled WGS sequence"/>
</dbReference>
<proteinExistence type="predicted"/>
<organism evidence="1 2">
    <name type="scientific">Pseudomarimonas salicorniae</name>
    <dbReference type="NCBI Taxonomy" id="2933270"/>
    <lineage>
        <taxon>Bacteria</taxon>
        <taxon>Pseudomonadati</taxon>
        <taxon>Pseudomonadota</taxon>
        <taxon>Gammaproteobacteria</taxon>
        <taxon>Lysobacterales</taxon>
        <taxon>Lysobacteraceae</taxon>
        <taxon>Pseudomarimonas</taxon>
    </lineage>
</organism>
<accession>A0ABT0GNB9</accession>
<reference evidence="1" key="1">
    <citation type="submission" date="2022-04" db="EMBL/GenBank/DDBJ databases">
        <title>Lysobacter sp. CAU 1642 isolated from sea sand.</title>
        <authorList>
            <person name="Kim W."/>
        </authorList>
    </citation>
    <scope>NUCLEOTIDE SEQUENCE</scope>
    <source>
        <strain evidence="1">CAU 1642</strain>
    </source>
</reference>
<protein>
    <submittedName>
        <fullName evidence="1">Sulfur carrier protein ThiS</fullName>
    </submittedName>
</protein>
<dbReference type="InterPro" id="IPR016155">
    <property type="entry name" value="Mopterin_synth/thiamin_S_b"/>
</dbReference>
<name>A0ABT0GNB9_9GAMM</name>
<dbReference type="RefSeq" id="WP_248211489.1">
    <property type="nucleotide sequence ID" value="NZ_JALNMH010000019.1"/>
</dbReference>
<dbReference type="EMBL" id="JALNMH010000019">
    <property type="protein sequence ID" value="MCK7595497.1"/>
    <property type="molecule type" value="Genomic_DNA"/>
</dbReference>
<dbReference type="Pfam" id="PF02597">
    <property type="entry name" value="ThiS"/>
    <property type="match status" value="1"/>
</dbReference>
<dbReference type="CDD" id="cd00565">
    <property type="entry name" value="Ubl_ThiS"/>
    <property type="match status" value="1"/>
</dbReference>
<dbReference type="PANTHER" id="PTHR34472">
    <property type="entry name" value="SULFUR CARRIER PROTEIN THIS"/>
    <property type="match status" value="1"/>
</dbReference>
<evidence type="ECO:0000313" key="2">
    <source>
        <dbReference type="Proteomes" id="UP001431449"/>
    </source>
</evidence>
<sequence length="66" mass="7144">MEVIVNGRALQLDTPISLGELLAQLGHGERRVAVEVNREIVPRSQHASYRLGDGDRVELVHAMGGG</sequence>
<keyword evidence="2" id="KW-1185">Reference proteome</keyword>
<evidence type="ECO:0000313" key="1">
    <source>
        <dbReference type="EMBL" id="MCK7595497.1"/>
    </source>
</evidence>